<dbReference type="SUPFAM" id="SSF47095">
    <property type="entry name" value="HMG-box"/>
    <property type="match status" value="2"/>
</dbReference>
<comment type="caution">
    <text evidence="5">The sequence shown here is derived from an EMBL/GenBank/DDBJ whole genome shotgun (WGS) entry which is preliminary data.</text>
</comment>
<protein>
    <recommendedName>
        <fullName evidence="4">HMG box domain-containing protein</fullName>
    </recommendedName>
</protein>
<dbReference type="EMBL" id="CAXAJV020001296">
    <property type="protein sequence ID" value="CAL7948060.1"/>
    <property type="molecule type" value="Genomic_DNA"/>
</dbReference>
<organism evidence="5 6">
    <name type="scientific">Xylocopa violacea</name>
    <name type="common">Violet carpenter bee</name>
    <name type="synonym">Apis violacea</name>
    <dbReference type="NCBI Taxonomy" id="135666"/>
    <lineage>
        <taxon>Eukaryota</taxon>
        <taxon>Metazoa</taxon>
        <taxon>Ecdysozoa</taxon>
        <taxon>Arthropoda</taxon>
        <taxon>Hexapoda</taxon>
        <taxon>Insecta</taxon>
        <taxon>Pterygota</taxon>
        <taxon>Neoptera</taxon>
        <taxon>Endopterygota</taxon>
        <taxon>Hymenoptera</taxon>
        <taxon>Apocrita</taxon>
        <taxon>Aculeata</taxon>
        <taxon>Apoidea</taxon>
        <taxon>Anthophila</taxon>
        <taxon>Apidae</taxon>
        <taxon>Xylocopa</taxon>
        <taxon>Xylocopa</taxon>
    </lineage>
</organism>
<proteinExistence type="predicted"/>
<dbReference type="Proteomes" id="UP001642520">
    <property type="component" value="Unassembled WGS sequence"/>
</dbReference>
<keyword evidence="3" id="KW-0175">Coiled coil</keyword>
<feature type="domain" description="HMG box" evidence="4">
    <location>
        <begin position="124"/>
        <end position="189"/>
    </location>
</feature>
<evidence type="ECO:0000256" key="1">
    <source>
        <dbReference type="ARBA" id="ARBA00023125"/>
    </source>
</evidence>
<keyword evidence="1 2" id="KW-0238">DNA-binding</keyword>
<dbReference type="InterPro" id="IPR036910">
    <property type="entry name" value="HMG_box_dom_sf"/>
</dbReference>
<dbReference type="Pfam" id="PF00505">
    <property type="entry name" value="HMG_box"/>
    <property type="match status" value="2"/>
</dbReference>
<gene>
    <name evidence="5" type="ORF">XYLVIOL_LOCUS8651</name>
</gene>
<feature type="DNA-binding region" description="HMG box" evidence="2">
    <location>
        <begin position="124"/>
        <end position="189"/>
    </location>
</feature>
<keyword evidence="2" id="KW-0539">Nucleus</keyword>
<sequence>MLGYGSFMFLVHSRDLLRTRYNLLSFCQNASKSTLKSINETIFPLKPKKPESAFLLYLKHIRLKLTKENFRASQSQIMKIAELEEYNNSITDEQKQLWKEKKKEYMKNNNVANNKQKGEIFGKPKRPLNAFFTYITSHKAEKDPNIHPTHWIQSMSRNWNALSEAEKEPYFTKAAQSMAKYNIDLDKWELKMISEGHPKVVRHKTLMKYKNVKDQQ</sequence>
<evidence type="ECO:0000313" key="5">
    <source>
        <dbReference type="EMBL" id="CAL7948060.1"/>
    </source>
</evidence>
<dbReference type="PROSITE" id="PS50118">
    <property type="entry name" value="HMG_BOX_2"/>
    <property type="match status" value="1"/>
</dbReference>
<feature type="coiled-coil region" evidence="3">
    <location>
        <begin position="83"/>
        <end position="115"/>
    </location>
</feature>
<dbReference type="PANTHER" id="PTHR48112:SF38">
    <property type="entry name" value="TRANSCRIPTION FACTOR A, MITOCHONDRIAL-LIKE PROTEIN"/>
    <property type="match status" value="1"/>
</dbReference>
<accession>A0ABP1P9S4</accession>
<evidence type="ECO:0000313" key="6">
    <source>
        <dbReference type="Proteomes" id="UP001642520"/>
    </source>
</evidence>
<dbReference type="InterPro" id="IPR009071">
    <property type="entry name" value="HMG_box_dom"/>
</dbReference>
<dbReference type="InterPro" id="IPR050342">
    <property type="entry name" value="HMGB"/>
</dbReference>
<evidence type="ECO:0000256" key="2">
    <source>
        <dbReference type="PROSITE-ProRule" id="PRU00267"/>
    </source>
</evidence>
<dbReference type="PANTHER" id="PTHR48112">
    <property type="entry name" value="HIGH MOBILITY GROUP PROTEIN DSP1"/>
    <property type="match status" value="1"/>
</dbReference>
<reference evidence="5 6" key="1">
    <citation type="submission" date="2024-08" db="EMBL/GenBank/DDBJ databases">
        <authorList>
            <person name="Will J Nash"/>
            <person name="Angela Man"/>
            <person name="Seanna McTaggart"/>
            <person name="Kendall Baker"/>
            <person name="Tom Barker"/>
            <person name="Leah Catchpole"/>
            <person name="Alex Durrant"/>
            <person name="Karim Gharbi"/>
            <person name="Naomi Irish"/>
            <person name="Gemy Kaithakottil"/>
            <person name="Debby Ku"/>
            <person name="Aaliyah Providence"/>
            <person name="Felix Shaw"/>
            <person name="David Swarbreck"/>
            <person name="Chris Watkins"/>
            <person name="Ann M. McCartney"/>
            <person name="Giulio Formenti"/>
            <person name="Alice Mouton"/>
            <person name="Noel Vella"/>
            <person name="Bjorn M von Reumont"/>
            <person name="Adriana Vella"/>
            <person name="Wilfried Haerty"/>
        </authorList>
    </citation>
    <scope>NUCLEOTIDE SEQUENCE [LARGE SCALE GENOMIC DNA]</scope>
</reference>
<evidence type="ECO:0000259" key="4">
    <source>
        <dbReference type="PROSITE" id="PS50118"/>
    </source>
</evidence>
<dbReference type="Gene3D" id="1.10.30.10">
    <property type="entry name" value="High mobility group box domain"/>
    <property type="match status" value="2"/>
</dbReference>
<keyword evidence="6" id="KW-1185">Reference proteome</keyword>
<dbReference type="SMART" id="SM00398">
    <property type="entry name" value="HMG"/>
    <property type="match status" value="2"/>
</dbReference>
<evidence type="ECO:0000256" key="3">
    <source>
        <dbReference type="SAM" id="Coils"/>
    </source>
</evidence>
<name>A0ABP1P9S4_XYLVO</name>